<feature type="non-terminal residue" evidence="2">
    <location>
        <position position="1"/>
    </location>
</feature>
<dbReference type="PANTHER" id="PTHR45398">
    <property type="match status" value="1"/>
</dbReference>
<dbReference type="EMBL" id="JAYKYQ010000035">
    <property type="protein sequence ID" value="MEB3514902.1"/>
    <property type="molecule type" value="Genomic_DNA"/>
</dbReference>
<dbReference type="PANTHER" id="PTHR45398:SF1">
    <property type="entry name" value="ENZYME, PUTATIVE (JCVI)-RELATED"/>
    <property type="match status" value="1"/>
</dbReference>
<proteinExistence type="predicted"/>
<gene>
    <name evidence="2" type="ORF">U3653_33185</name>
</gene>
<evidence type="ECO:0000313" key="2">
    <source>
        <dbReference type="EMBL" id="MEB3514902.1"/>
    </source>
</evidence>
<dbReference type="Gene3D" id="3.30.559.30">
    <property type="entry name" value="Nonribosomal peptide synthetase, condensation domain"/>
    <property type="match status" value="1"/>
</dbReference>
<organism evidence="2 3">
    <name type="scientific">Nocardia implantans</name>
    <dbReference type="NCBI Taxonomy" id="3108168"/>
    <lineage>
        <taxon>Bacteria</taxon>
        <taxon>Bacillati</taxon>
        <taxon>Actinomycetota</taxon>
        <taxon>Actinomycetes</taxon>
        <taxon>Mycobacteriales</taxon>
        <taxon>Nocardiaceae</taxon>
        <taxon>Nocardia</taxon>
    </lineage>
</organism>
<dbReference type="Proteomes" id="UP001348098">
    <property type="component" value="Unassembled WGS sequence"/>
</dbReference>
<dbReference type="Pfam" id="PF00668">
    <property type="entry name" value="Condensation"/>
    <property type="match status" value="1"/>
</dbReference>
<evidence type="ECO:0000259" key="1">
    <source>
        <dbReference type="Pfam" id="PF00668"/>
    </source>
</evidence>
<sequence length="336" mass="35551">VLVVVVHHIAADASSMGPLVRDVMVAYSARVSGDAPGWSPLRVQYADYALWQRAVLGEESDPESLAARQIAFWRAELAGLPDLLELPADRPRPVVASLAGARVPVSVDAVTHAGLVELARAHGATLFMVVHAAFAVLLARLSGSSDVAVGTPVAGRGERELDDLIGMFVNTVVFRSRVDGGESFAGLLGRQREGVLAAFAHADVPFERLVEVLNPPRSTARHPLFQVGLSFQNVARAVLELPGLSVAGVDADVDVSQFDLHLIVGDVYEESGAAGGVGGFLTYATDLFDRATVEGFVARLSRILAAVVADANIPVGEIELLSDAERHDVLTAWNDT</sequence>
<dbReference type="CDD" id="cd19540">
    <property type="entry name" value="LCL_NRPS-like"/>
    <property type="match status" value="1"/>
</dbReference>
<dbReference type="Gene3D" id="3.30.559.10">
    <property type="entry name" value="Chloramphenicol acetyltransferase-like domain"/>
    <property type="match status" value="1"/>
</dbReference>
<feature type="domain" description="Condensation" evidence="1">
    <location>
        <begin position="2"/>
        <end position="328"/>
    </location>
</feature>
<dbReference type="InterPro" id="IPR001242">
    <property type="entry name" value="Condensation_dom"/>
</dbReference>
<dbReference type="InterPro" id="IPR023213">
    <property type="entry name" value="CAT-like_dom_sf"/>
</dbReference>
<dbReference type="RefSeq" id="WP_323124771.1">
    <property type="nucleotide sequence ID" value="NZ_JAYESH010000040.1"/>
</dbReference>
<feature type="non-terminal residue" evidence="2">
    <location>
        <position position="336"/>
    </location>
</feature>
<keyword evidence="3" id="KW-1185">Reference proteome</keyword>
<comment type="caution">
    <text evidence="2">The sequence shown here is derived from an EMBL/GenBank/DDBJ whole genome shotgun (WGS) entry which is preliminary data.</text>
</comment>
<dbReference type="SUPFAM" id="SSF52777">
    <property type="entry name" value="CoA-dependent acyltransferases"/>
    <property type="match status" value="2"/>
</dbReference>
<name>A0ABU6B557_9NOCA</name>
<evidence type="ECO:0000313" key="3">
    <source>
        <dbReference type="Proteomes" id="UP001348098"/>
    </source>
</evidence>
<reference evidence="2 3" key="1">
    <citation type="submission" date="2023-12" db="EMBL/GenBank/DDBJ databases">
        <title>novel species in genus Nocarida.</title>
        <authorList>
            <person name="Li Z."/>
        </authorList>
    </citation>
    <scope>NUCLEOTIDE SEQUENCE [LARGE SCALE GENOMIC DNA]</scope>
    <source>
        <strain evidence="2 3">CDC186</strain>
    </source>
</reference>
<protein>
    <submittedName>
        <fullName evidence="2">Condensation domain-containing protein</fullName>
    </submittedName>
</protein>
<accession>A0ABU6B557</accession>